<organism evidence="2 3">
    <name type="scientific">Bradyrhizobium iriomotense</name>
    <dbReference type="NCBI Taxonomy" id="441950"/>
    <lineage>
        <taxon>Bacteria</taxon>
        <taxon>Pseudomonadati</taxon>
        <taxon>Pseudomonadota</taxon>
        <taxon>Alphaproteobacteria</taxon>
        <taxon>Hyphomicrobiales</taxon>
        <taxon>Nitrobacteraceae</taxon>
        <taxon>Bradyrhizobium</taxon>
    </lineage>
</organism>
<dbReference type="InterPro" id="IPR002347">
    <property type="entry name" value="SDR_fam"/>
</dbReference>
<dbReference type="SUPFAM" id="SSF51735">
    <property type="entry name" value="NAD(P)-binding Rossmann-fold domains"/>
    <property type="match status" value="1"/>
</dbReference>
<dbReference type="PANTHER" id="PTHR43431:SF7">
    <property type="entry name" value="OXIDOREDUCTASE, SHORT CHAIN DEHYDROGENASE_REDUCTASE FAMILY (AFU_ORTHOLOGUE AFUA_5G14000)"/>
    <property type="match status" value="1"/>
</dbReference>
<dbReference type="InterPro" id="IPR036291">
    <property type="entry name" value="NAD(P)-bd_dom_sf"/>
</dbReference>
<dbReference type="Proteomes" id="UP001156905">
    <property type="component" value="Unassembled WGS sequence"/>
</dbReference>
<evidence type="ECO:0000313" key="2">
    <source>
        <dbReference type="EMBL" id="GLR87551.1"/>
    </source>
</evidence>
<protein>
    <recommendedName>
        <fullName evidence="4">SDR family NAD(P)-dependent oxidoreductase</fullName>
    </recommendedName>
</protein>
<keyword evidence="3" id="KW-1185">Reference proteome</keyword>
<feature type="compositionally biased region" description="Polar residues" evidence="1">
    <location>
        <begin position="188"/>
        <end position="207"/>
    </location>
</feature>
<evidence type="ECO:0000256" key="1">
    <source>
        <dbReference type="SAM" id="MobiDB-lite"/>
    </source>
</evidence>
<dbReference type="Gene3D" id="3.40.50.720">
    <property type="entry name" value="NAD(P)-binding Rossmann-like Domain"/>
    <property type="match status" value="1"/>
</dbReference>
<name>A0ABQ6B144_9BRAD</name>
<sequence length="207" mass="22027">MAIFCVGSDLTLQTLREDAMKTAIVIGVGPERGLGAQLCKRFAADGLKVIVAGRTSSMLEAVANDIEKSGAQAVPFVADATKENDVAALFDAAGGELDLAIYNAGNNTPGRIIEMEADYFESAWRVVCFGGFLFGREAVRRMAPKKTGTLLFTGASPRCAGAPALALSTPPRPACARSPRRWPRNMRPTESTSLMSWSTVRSPATRS</sequence>
<feature type="region of interest" description="Disordered" evidence="1">
    <location>
        <begin position="170"/>
        <end position="207"/>
    </location>
</feature>
<dbReference type="Pfam" id="PF00106">
    <property type="entry name" value="adh_short"/>
    <property type="match status" value="1"/>
</dbReference>
<dbReference type="PANTHER" id="PTHR43431">
    <property type="entry name" value="OXIDOREDUCTASE, SHORT CHAIN DEHYDROGENASE/REDUCTASE FAMILY (AFU_ORTHOLOGUE AFUA_5G14000)"/>
    <property type="match status" value="1"/>
</dbReference>
<evidence type="ECO:0000313" key="3">
    <source>
        <dbReference type="Proteomes" id="UP001156905"/>
    </source>
</evidence>
<reference evidence="3" key="1">
    <citation type="journal article" date="2019" name="Int. J. Syst. Evol. Microbiol.">
        <title>The Global Catalogue of Microorganisms (GCM) 10K type strain sequencing project: providing services to taxonomists for standard genome sequencing and annotation.</title>
        <authorList>
            <consortium name="The Broad Institute Genomics Platform"/>
            <consortium name="The Broad Institute Genome Sequencing Center for Infectious Disease"/>
            <person name="Wu L."/>
            <person name="Ma J."/>
        </authorList>
    </citation>
    <scope>NUCLEOTIDE SEQUENCE [LARGE SCALE GENOMIC DNA]</scope>
    <source>
        <strain evidence="3">NBRC 102520</strain>
    </source>
</reference>
<evidence type="ECO:0008006" key="4">
    <source>
        <dbReference type="Google" id="ProtNLM"/>
    </source>
</evidence>
<dbReference type="EMBL" id="BSOW01000014">
    <property type="protein sequence ID" value="GLR87551.1"/>
    <property type="molecule type" value="Genomic_DNA"/>
</dbReference>
<proteinExistence type="predicted"/>
<accession>A0ABQ6B144</accession>
<gene>
    <name evidence="2" type="ORF">GCM10007857_42620</name>
</gene>
<comment type="caution">
    <text evidence="2">The sequence shown here is derived from an EMBL/GenBank/DDBJ whole genome shotgun (WGS) entry which is preliminary data.</text>
</comment>